<dbReference type="Pfam" id="PF01037">
    <property type="entry name" value="AsnC_trans_reg"/>
    <property type="match status" value="1"/>
</dbReference>
<dbReference type="InterPro" id="IPR036390">
    <property type="entry name" value="WH_DNA-bd_sf"/>
</dbReference>
<organism evidence="5 7">
    <name type="scientific">Caballeronia sordidicola</name>
    <name type="common">Burkholderia sordidicola</name>
    <dbReference type="NCBI Taxonomy" id="196367"/>
    <lineage>
        <taxon>Bacteria</taxon>
        <taxon>Pseudomonadati</taxon>
        <taxon>Pseudomonadota</taxon>
        <taxon>Betaproteobacteria</taxon>
        <taxon>Burkholderiales</taxon>
        <taxon>Burkholderiaceae</taxon>
        <taxon>Caballeronia</taxon>
    </lineage>
</organism>
<dbReference type="InterPro" id="IPR000485">
    <property type="entry name" value="AsnC-type_HTH_dom"/>
</dbReference>
<evidence type="ECO:0000256" key="3">
    <source>
        <dbReference type="ARBA" id="ARBA00023163"/>
    </source>
</evidence>
<dbReference type="Pfam" id="PF13412">
    <property type="entry name" value="HTH_24"/>
    <property type="match status" value="1"/>
</dbReference>
<comment type="caution">
    <text evidence="5">The sequence shown here is derived from an EMBL/GenBank/DDBJ whole genome shotgun (WGS) entry which is preliminary data.</text>
</comment>
<dbReference type="InterPro" id="IPR019888">
    <property type="entry name" value="Tscrpt_reg_AsnC-like"/>
</dbReference>
<dbReference type="PROSITE" id="PS50956">
    <property type="entry name" value="HTH_ASNC_2"/>
    <property type="match status" value="1"/>
</dbReference>
<dbReference type="GO" id="GO:0043200">
    <property type="term" value="P:response to amino acid"/>
    <property type="evidence" value="ECO:0007669"/>
    <property type="project" value="TreeGrafter"/>
</dbReference>
<reference evidence="5" key="2">
    <citation type="submission" date="2017-01" db="EMBL/GenBank/DDBJ databases">
        <authorList>
            <person name="Mah S.A."/>
            <person name="Swanson W.J."/>
            <person name="Moy G.W."/>
            <person name="Vacquier V.D."/>
        </authorList>
    </citation>
    <scope>NUCLEOTIDE SEQUENCE</scope>
    <source>
        <strain evidence="5">PAMC 26633</strain>
    </source>
</reference>
<dbReference type="PRINTS" id="PR00033">
    <property type="entry name" value="HTHASNC"/>
</dbReference>
<dbReference type="InterPro" id="IPR019885">
    <property type="entry name" value="Tscrpt_reg_HTH_AsnC-type_CS"/>
</dbReference>
<dbReference type="eggNOG" id="COG1522">
    <property type="taxonomic scope" value="Bacteria"/>
</dbReference>
<accession>A0A226X0J7</accession>
<dbReference type="GO" id="GO:0005829">
    <property type="term" value="C:cytosol"/>
    <property type="evidence" value="ECO:0007669"/>
    <property type="project" value="TreeGrafter"/>
</dbReference>
<proteinExistence type="predicted"/>
<dbReference type="InterPro" id="IPR011008">
    <property type="entry name" value="Dimeric_a/b-barrel"/>
</dbReference>
<dbReference type="GO" id="GO:0043565">
    <property type="term" value="F:sequence-specific DNA binding"/>
    <property type="evidence" value="ECO:0007669"/>
    <property type="project" value="InterPro"/>
</dbReference>
<dbReference type="Gene3D" id="3.30.70.920">
    <property type="match status" value="1"/>
</dbReference>
<dbReference type="SUPFAM" id="SSF54909">
    <property type="entry name" value="Dimeric alpha+beta barrel"/>
    <property type="match status" value="1"/>
</dbReference>
<keyword evidence="3" id="KW-0804">Transcription</keyword>
<evidence type="ECO:0000259" key="4">
    <source>
        <dbReference type="PROSITE" id="PS50956"/>
    </source>
</evidence>
<evidence type="ECO:0000256" key="2">
    <source>
        <dbReference type="ARBA" id="ARBA00023125"/>
    </source>
</evidence>
<dbReference type="EMBL" id="MTHB01000109">
    <property type="protein sequence ID" value="OXC77214.1"/>
    <property type="molecule type" value="Genomic_DNA"/>
</dbReference>
<dbReference type="InterPro" id="IPR011991">
    <property type="entry name" value="ArsR-like_HTH"/>
</dbReference>
<dbReference type="PANTHER" id="PTHR30154:SF34">
    <property type="entry name" value="TRANSCRIPTIONAL REGULATOR AZLB"/>
    <property type="match status" value="1"/>
</dbReference>
<evidence type="ECO:0000313" key="5">
    <source>
        <dbReference type="EMBL" id="OXC76649.1"/>
    </source>
</evidence>
<dbReference type="GO" id="GO:0006355">
    <property type="term" value="P:regulation of DNA-templated transcription"/>
    <property type="evidence" value="ECO:0007669"/>
    <property type="project" value="UniProtKB-ARBA"/>
</dbReference>
<dbReference type="Proteomes" id="UP000214720">
    <property type="component" value="Unassembled WGS sequence"/>
</dbReference>
<evidence type="ECO:0000256" key="1">
    <source>
        <dbReference type="ARBA" id="ARBA00023015"/>
    </source>
</evidence>
<keyword evidence="1" id="KW-0805">Transcription regulation</keyword>
<dbReference type="EMBL" id="MTHB01000123">
    <property type="protein sequence ID" value="OXC76649.1"/>
    <property type="molecule type" value="Genomic_DNA"/>
</dbReference>
<dbReference type="InterPro" id="IPR019887">
    <property type="entry name" value="Tscrpt_reg_AsnC/Lrp_C"/>
</dbReference>
<dbReference type="AlphaFoldDB" id="A0A226X0J7"/>
<keyword evidence="2" id="KW-0238">DNA-binding</keyword>
<dbReference type="SMART" id="SM00344">
    <property type="entry name" value="HTH_ASNC"/>
    <property type="match status" value="1"/>
</dbReference>
<gene>
    <name evidence="6" type="ORF">BSU04_16920</name>
    <name evidence="5" type="ORF">BSU04_21770</name>
</gene>
<evidence type="ECO:0000313" key="7">
    <source>
        <dbReference type="Proteomes" id="UP000214720"/>
    </source>
</evidence>
<dbReference type="PROSITE" id="PS00519">
    <property type="entry name" value="HTH_ASNC_1"/>
    <property type="match status" value="1"/>
</dbReference>
<dbReference type="Gene3D" id="1.10.10.10">
    <property type="entry name" value="Winged helix-like DNA-binding domain superfamily/Winged helix DNA-binding domain"/>
    <property type="match status" value="1"/>
</dbReference>
<dbReference type="SUPFAM" id="SSF46785">
    <property type="entry name" value="Winged helix' DNA-binding domain"/>
    <property type="match status" value="1"/>
</dbReference>
<name>A0A226X0J7_CABSO</name>
<dbReference type="CDD" id="cd00090">
    <property type="entry name" value="HTH_ARSR"/>
    <property type="match status" value="1"/>
</dbReference>
<feature type="domain" description="HTH asnC-type" evidence="4">
    <location>
        <begin position="40"/>
        <end position="101"/>
    </location>
</feature>
<dbReference type="InterPro" id="IPR036388">
    <property type="entry name" value="WH-like_DNA-bd_sf"/>
</dbReference>
<protein>
    <submittedName>
        <fullName evidence="5">Leucine-responsive regulatory protein</fullName>
    </submittedName>
</protein>
<dbReference type="PANTHER" id="PTHR30154">
    <property type="entry name" value="LEUCINE-RESPONSIVE REGULATORY PROTEIN"/>
    <property type="match status" value="1"/>
</dbReference>
<sequence length="198" mass="22321">MFRQHAISISRKLIVHLRKTSCFAFPIIFGDVLMSTNCKLDRIDLRILSRLQAHGRITNVELADAVGLSPSPCLIRVKRLESAGYIAGYAAQILLEKMGDVQSVFTQVTLADHRREDSARFVAAIREVDEIVECHLASGGYDYLLKFVTRSVGHYQSLIEDLLARNIGIEKYSSYVMIKSPIVKNAYPLETLFSHNYS</sequence>
<evidence type="ECO:0000313" key="6">
    <source>
        <dbReference type="EMBL" id="OXC77214.1"/>
    </source>
</evidence>
<reference evidence="7" key="1">
    <citation type="submission" date="2017-01" db="EMBL/GenBank/DDBJ databases">
        <title>Genome Analysis of Deinococcus marmoris KOPRI26562.</title>
        <authorList>
            <person name="Kim J.H."/>
            <person name="Oh H.-M."/>
        </authorList>
    </citation>
    <scope>NUCLEOTIDE SEQUENCE [LARGE SCALE GENOMIC DNA]</scope>
    <source>
        <strain evidence="7">PAMC 26633</strain>
    </source>
</reference>